<protein>
    <recommendedName>
        <fullName evidence="3">Phasin domain-containing protein</fullName>
    </recommendedName>
</protein>
<evidence type="ECO:0008006" key="3">
    <source>
        <dbReference type="Google" id="ProtNLM"/>
    </source>
</evidence>
<dbReference type="AlphaFoldDB" id="T0K2P6"/>
<sequence>MLLALPRLQAAGLKALLEEQREMVAFVKHRCDADLHLADRIAHANAFKEVFDAMLVFYEAAAKDYSAEAAKLAERSSHAAGDVMKSVKQEAASLTRPQAVKQAA</sequence>
<evidence type="ECO:0000313" key="1">
    <source>
        <dbReference type="EMBL" id="EQB30839.1"/>
    </source>
</evidence>
<reference evidence="1 2" key="1">
    <citation type="journal article" date="2013" name="Genome Announc.">
        <title>Draft Genome Sequence of Sphingobium ummariense Strain RL-3, a Hexachlorocyclohexane-Degrading Bacterium.</title>
        <authorList>
            <person name="Kohli P."/>
            <person name="Dua A."/>
            <person name="Sangwan N."/>
            <person name="Oldach P."/>
            <person name="Khurana J.P."/>
            <person name="Lal R."/>
        </authorList>
    </citation>
    <scope>NUCLEOTIDE SEQUENCE [LARGE SCALE GENOMIC DNA]</scope>
    <source>
        <strain evidence="1 2">RL-3</strain>
    </source>
</reference>
<dbReference type="EMBL" id="AUWY01000116">
    <property type="protein sequence ID" value="EQB30839.1"/>
    <property type="molecule type" value="Genomic_DNA"/>
</dbReference>
<keyword evidence="2" id="KW-1185">Reference proteome</keyword>
<name>T0K2P6_9SPHN</name>
<dbReference type="eggNOG" id="ENOG502ZQQX">
    <property type="taxonomic scope" value="Bacteria"/>
</dbReference>
<comment type="caution">
    <text evidence="1">The sequence shown here is derived from an EMBL/GenBank/DDBJ whole genome shotgun (WGS) entry which is preliminary data.</text>
</comment>
<evidence type="ECO:0000313" key="2">
    <source>
        <dbReference type="Proteomes" id="UP000015523"/>
    </source>
</evidence>
<dbReference type="PATRIC" id="fig|1346791.3.peg.3463"/>
<organism evidence="1 2">
    <name type="scientific">Sphingobium ummariense RL-3</name>
    <dbReference type="NCBI Taxonomy" id="1346791"/>
    <lineage>
        <taxon>Bacteria</taxon>
        <taxon>Pseudomonadati</taxon>
        <taxon>Pseudomonadota</taxon>
        <taxon>Alphaproteobacteria</taxon>
        <taxon>Sphingomonadales</taxon>
        <taxon>Sphingomonadaceae</taxon>
        <taxon>Sphingobium</taxon>
    </lineage>
</organism>
<gene>
    <name evidence="1" type="ORF">M529_17960</name>
</gene>
<proteinExistence type="predicted"/>
<accession>T0K2P6</accession>
<dbReference type="Proteomes" id="UP000015523">
    <property type="component" value="Unassembled WGS sequence"/>
</dbReference>